<comment type="catalytic activity">
    <reaction evidence="20">
        <text>7,8-dihydropteroate + L-glutamate + ATP = 7,8-dihydrofolate + ADP + phosphate + H(+)</text>
        <dbReference type="Rhea" id="RHEA:23584"/>
        <dbReference type="ChEBI" id="CHEBI:15378"/>
        <dbReference type="ChEBI" id="CHEBI:17839"/>
        <dbReference type="ChEBI" id="CHEBI:29985"/>
        <dbReference type="ChEBI" id="CHEBI:30616"/>
        <dbReference type="ChEBI" id="CHEBI:43474"/>
        <dbReference type="ChEBI" id="CHEBI:57451"/>
        <dbReference type="ChEBI" id="CHEBI:456216"/>
        <dbReference type="EC" id="6.3.2.12"/>
    </reaction>
</comment>
<dbReference type="Proteomes" id="UP001195660">
    <property type="component" value="Unassembled WGS sequence"/>
</dbReference>
<keyword evidence="25" id="KW-1185">Reference proteome</keyword>
<evidence type="ECO:0000256" key="8">
    <source>
        <dbReference type="ARBA" id="ARBA00022598"/>
    </source>
</evidence>
<comment type="pathway">
    <text evidence="3">Cofactor biosynthesis; tetrahydrofolylpolyglutamate biosynthesis.</text>
</comment>
<dbReference type="Gene3D" id="3.40.1190.10">
    <property type="entry name" value="Mur-like, catalytic domain"/>
    <property type="match status" value="1"/>
</dbReference>
<dbReference type="PANTHER" id="PTHR11136">
    <property type="entry name" value="FOLYLPOLYGLUTAMATE SYNTHASE-RELATED"/>
    <property type="match status" value="1"/>
</dbReference>
<evidence type="ECO:0000256" key="17">
    <source>
        <dbReference type="ARBA" id="ARBA00047493"/>
    </source>
</evidence>
<dbReference type="Pfam" id="PF02875">
    <property type="entry name" value="Mur_ligase_C"/>
    <property type="match status" value="1"/>
</dbReference>
<evidence type="ECO:0000256" key="11">
    <source>
        <dbReference type="ARBA" id="ARBA00022840"/>
    </source>
</evidence>
<keyword evidence="12" id="KW-0460">Magnesium</keyword>
<comment type="similarity">
    <text evidence="4 21">Belongs to the folylpolyglutamate synthase family.</text>
</comment>
<keyword evidence="11 21" id="KW-0067">ATP-binding</keyword>
<accession>A0ABS2C9P1</accession>
<dbReference type="InterPro" id="IPR018109">
    <property type="entry name" value="Folylpolyglutamate_synth_CS"/>
</dbReference>
<evidence type="ECO:0000259" key="22">
    <source>
        <dbReference type="Pfam" id="PF02875"/>
    </source>
</evidence>
<dbReference type="EC" id="6.3.2.17" evidence="6"/>
<dbReference type="GO" id="GO:0008841">
    <property type="term" value="F:dihydrofolate synthase activity"/>
    <property type="evidence" value="ECO:0007669"/>
    <property type="project" value="UniProtKB-EC"/>
</dbReference>
<dbReference type="Pfam" id="PF08245">
    <property type="entry name" value="Mur_ligase_M"/>
    <property type="match status" value="1"/>
</dbReference>
<dbReference type="GO" id="GO:0004326">
    <property type="term" value="F:tetrahydrofolylpolyglutamate synthase activity"/>
    <property type="evidence" value="ECO:0007669"/>
    <property type="project" value="UniProtKB-EC"/>
</dbReference>
<evidence type="ECO:0000256" key="20">
    <source>
        <dbReference type="ARBA" id="ARBA00049161"/>
    </source>
</evidence>
<evidence type="ECO:0000256" key="10">
    <source>
        <dbReference type="ARBA" id="ARBA00022741"/>
    </source>
</evidence>
<evidence type="ECO:0000256" key="7">
    <source>
        <dbReference type="ARBA" id="ARBA00019357"/>
    </source>
</evidence>
<keyword evidence="9" id="KW-0479">Metal-binding</keyword>
<dbReference type="InterPro" id="IPR001645">
    <property type="entry name" value="Folylpolyglutamate_synth"/>
</dbReference>
<dbReference type="InterPro" id="IPR004101">
    <property type="entry name" value="Mur_ligase_C"/>
</dbReference>
<keyword evidence="13" id="KW-0289">Folate biosynthesis</keyword>
<evidence type="ECO:0000256" key="15">
    <source>
        <dbReference type="ARBA" id="ARBA00030592"/>
    </source>
</evidence>
<dbReference type="InterPro" id="IPR036615">
    <property type="entry name" value="Mur_ligase_C_dom_sf"/>
</dbReference>
<reference evidence="24 25" key="1">
    <citation type="submission" date="2019-11" db="EMBL/GenBank/DDBJ databases">
        <title>Novel Deefgea species.</title>
        <authorList>
            <person name="Han J.-H."/>
        </authorList>
    </citation>
    <scope>NUCLEOTIDE SEQUENCE [LARGE SCALE GENOMIC DNA]</scope>
    <source>
        <strain evidence="24 25">LMG 24817</strain>
    </source>
</reference>
<evidence type="ECO:0000256" key="2">
    <source>
        <dbReference type="ARBA" id="ARBA00004799"/>
    </source>
</evidence>
<evidence type="ECO:0000259" key="23">
    <source>
        <dbReference type="Pfam" id="PF08245"/>
    </source>
</evidence>
<evidence type="ECO:0000256" key="13">
    <source>
        <dbReference type="ARBA" id="ARBA00022909"/>
    </source>
</evidence>
<comment type="pathway">
    <text evidence="2">Cofactor biosynthesis; tetrahydrofolate biosynthesis; 7,8-dihydrofolate from 2-amino-4-hydroxy-6-hydroxymethyl-7,8-dihydropteridine diphosphate and 4-aminobenzoate: step 2/2.</text>
</comment>
<evidence type="ECO:0000313" key="25">
    <source>
        <dbReference type="Proteomes" id="UP001195660"/>
    </source>
</evidence>
<evidence type="ECO:0000256" key="19">
    <source>
        <dbReference type="ARBA" id="ARBA00049035"/>
    </source>
</evidence>
<evidence type="ECO:0000256" key="18">
    <source>
        <dbReference type="ARBA" id="ARBA00047808"/>
    </source>
</evidence>
<evidence type="ECO:0000256" key="21">
    <source>
        <dbReference type="PIRNR" id="PIRNR001563"/>
    </source>
</evidence>
<dbReference type="PROSITE" id="PS01011">
    <property type="entry name" value="FOLYLPOLYGLU_SYNT_1"/>
    <property type="match status" value="1"/>
</dbReference>
<comment type="caution">
    <text evidence="24">The sequence shown here is derived from an EMBL/GenBank/DDBJ whole genome shotgun (WGS) entry which is preliminary data.</text>
</comment>
<comment type="catalytic activity">
    <reaction evidence="17">
        <text>(6S)-5,6,7,8-tetrahydrofolyl-(gamma-L-Glu)(n) + L-glutamate + ATP = (6S)-5,6,7,8-tetrahydrofolyl-(gamma-L-Glu)(n+1) + ADP + phosphate + H(+)</text>
        <dbReference type="Rhea" id="RHEA:10580"/>
        <dbReference type="Rhea" id="RHEA-COMP:14738"/>
        <dbReference type="Rhea" id="RHEA-COMP:14740"/>
        <dbReference type="ChEBI" id="CHEBI:15378"/>
        <dbReference type="ChEBI" id="CHEBI:29985"/>
        <dbReference type="ChEBI" id="CHEBI:30616"/>
        <dbReference type="ChEBI" id="CHEBI:43474"/>
        <dbReference type="ChEBI" id="CHEBI:141005"/>
        <dbReference type="ChEBI" id="CHEBI:456216"/>
        <dbReference type="EC" id="6.3.2.17"/>
    </reaction>
</comment>
<dbReference type="Gene3D" id="3.90.190.20">
    <property type="entry name" value="Mur ligase, C-terminal domain"/>
    <property type="match status" value="1"/>
</dbReference>
<organism evidence="24 25">
    <name type="scientific">Deefgea chitinilytica</name>
    <dbReference type="NCBI Taxonomy" id="570276"/>
    <lineage>
        <taxon>Bacteria</taxon>
        <taxon>Pseudomonadati</taxon>
        <taxon>Pseudomonadota</taxon>
        <taxon>Betaproteobacteria</taxon>
        <taxon>Neisseriales</taxon>
        <taxon>Chitinibacteraceae</taxon>
        <taxon>Deefgea</taxon>
    </lineage>
</organism>
<comment type="catalytic activity">
    <reaction evidence="18">
        <text>10-formyltetrahydrofolyl-(gamma-L-Glu)(n) + L-glutamate + ATP = 10-formyltetrahydrofolyl-(gamma-L-Glu)(n+1) + ADP + phosphate + H(+)</text>
        <dbReference type="Rhea" id="RHEA:51904"/>
        <dbReference type="Rhea" id="RHEA-COMP:13088"/>
        <dbReference type="Rhea" id="RHEA-COMP:14300"/>
        <dbReference type="ChEBI" id="CHEBI:15378"/>
        <dbReference type="ChEBI" id="CHEBI:29985"/>
        <dbReference type="ChEBI" id="CHEBI:30616"/>
        <dbReference type="ChEBI" id="CHEBI:43474"/>
        <dbReference type="ChEBI" id="CHEBI:134413"/>
        <dbReference type="ChEBI" id="CHEBI:456216"/>
        <dbReference type="EC" id="6.3.2.17"/>
    </reaction>
</comment>
<dbReference type="RefSeq" id="WP_203569688.1">
    <property type="nucleotide sequence ID" value="NZ_WOFE01000001.1"/>
</dbReference>
<evidence type="ECO:0000256" key="5">
    <source>
        <dbReference type="ARBA" id="ARBA00013023"/>
    </source>
</evidence>
<dbReference type="PANTHER" id="PTHR11136:SF0">
    <property type="entry name" value="DIHYDROFOLATE SYNTHETASE-RELATED"/>
    <property type="match status" value="1"/>
</dbReference>
<comment type="catalytic activity">
    <reaction evidence="19">
        <text>(6R)-5,10-methylenetetrahydrofolyl-(gamma-L-Glu)(n) + L-glutamate + ATP = (6R)-5,10-methylenetetrahydrofolyl-(gamma-L-Glu)(n+1) + ADP + phosphate + H(+)</text>
        <dbReference type="Rhea" id="RHEA:51912"/>
        <dbReference type="Rhea" id="RHEA-COMP:13257"/>
        <dbReference type="Rhea" id="RHEA-COMP:13258"/>
        <dbReference type="ChEBI" id="CHEBI:15378"/>
        <dbReference type="ChEBI" id="CHEBI:29985"/>
        <dbReference type="ChEBI" id="CHEBI:30616"/>
        <dbReference type="ChEBI" id="CHEBI:43474"/>
        <dbReference type="ChEBI" id="CHEBI:136572"/>
        <dbReference type="ChEBI" id="CHEBI:456216"/>
        <dbReference type="EC" id="6.3.2.17"/>
    </reaction>
</comment>
<evidence type="ECO:0000256" key="4">
    <source>
        <dbReference type="ARBA" id="ARBA00008276"/>
    </source>
</evidence>
<evidence type="ECO:0000256" key="1">
    <source>
        <dbReference type="ARBA" id="ARBA00002714"/>
    </source>
</evidence>
<evidence type="ECO:0000256" key="16">
    <source>
        <dbReference type="ARBA" id="ARBA00032510"/>
    </source>
</evidence>
<proteinExistence type="inferred from homology"/>
<sequence>MSVFNADGLTEWLSYLESLHPIAIDMGLARVTAVRDAMQLQAQFPVLTIAGTNGKGSVCAMLSQILRTAGYKVGTYTSPHLLHYNERIAINGTPVTDAAIVDSFRAIEQARGEISLSYFEFGTLAAMHQFVAQGVDVAVMEVGLGGRLDAVNIFEPTVSAVVSVGIDHQSYLGDTREKIAVEKAGVYRTGKPALCADPQPPQTLLDVATELGADLRLIGRDFGFEMQVEGLQWSWWNRAGLRRHALPLPALRGKYQLNNACLVLAVLDACQAQLPVSLGDIKRGLLEVEWPARFQVLPGRPTVVLDVAHNPHAALVLKSSLDGMGFHPKTHAVLGMMQDKDIAGVISLLADRIDVWHVAAPALPRAASAASLAEIILKISPQARVEQYETVAKAYQSACNNAVEADRIVVFGSFFTVAEVMVARGQ</sequence>
<feature type="domain" description="Mur ligase C-terminal" evidence="22">
    <location>
        <begin position="293"/>
        <end position="414"/>
    </location>
</feature>
<evidence type="ECO:0000313" key="24">
    <source>
        <dbReference type="EMBL" id="MBM5570385.1"/>
    </source>
</evidence>
<evidence type="ECO:0000256" key="12">
    <source>
        <dbReference type="ARBA" id="ARBA00022842"/>
    </source>
</evidence>
<evidence type="ECO:0000256" key="3">
    <source>
        <dbReference type="ARBA" id="ARBA00005150"/>
    </source>
</evidence>
<dbReference type="EMBL" id="WOFE01000001">
    <property type="protein sequence ID" value="MBM5570385.1"/>
    <property type="molecule type" value="Genomic_DNA"/>
</dbReference>
<evidence type="ECO:0000256" key="9">
    <source>
        <dbReference type="ARBA" id="ARBA00022723"/>
    </source>
</evidence>
<dbReference type="PIRSF" id="PIRSF001563">
    <property type="entry name" value="Folylpolyglu_synth"/>
    <property type="match status" value="1"/>
</dbReference>
<dbReference type="InterPro" id="IPR013221">
    <property type="entry name" value="Mur_ligase_cen"/>
</dbReference>
<protein>
    <recommendedName>
        <fullName evidence="7">Dihydrofolate synthase/folylpolyglutamate synthase</fullName>
        <ecNumber evidence="5">6.3.2.12</ecNumber>
        <ecNumber evidence="6">6.3.2.17</ecNumber>
    </recommendedName>
    <alternativeName>
        <fullName evidence="16">Folylpoly-gamma-glutamate synthetase-dihydrofolate synthetase</fullName>
    </alternativeName>
    <alternativeName>
        <fullName evidence="14">Folylpolyglutamate synthetase</fullName>
    </alternativeName>
    <alternativeName>
        <fullName evidence="15">Tetrahydrofolylpolyglutamate synthase</fullName>
    </alternativeName>
</protein>
<gene>
    <name evidence="24" type="primary">folC</name>
    <name evidence="24" type="ORF">GM173_02205</name>
</gene>
<dbReference type="SUPFAM" id="SSF53623">
    <property type="entry name" value="MurD-like peptide ligases, catalytic domain"/>
    <property type="match status" value="1"/>
</dbReference>
<dbReference type="InterPro" id="IPR036565">
    <property type="entry name" value="Mur-like_cat_sf"/>
</dbReference>
<evidence type="ECO:0000256" key="6">
    <source>
        <dbReference type="ARBA" id="ARBA00013025"/>
    </source>
</evidence>
<keyword evidence="8 21" id="KW-0436">Ligase</keyword>
<dbReference type="SUPFAM" id="SSF53244">
    <property type="entry name" value="MurD-like peptide ligases, peptide-binding domain"/>
    <property type="match status" value="1"/>
</dbReference>
<keyword evidence="10 21" id="KW-0547">Nucleotide-binding</keyword>
<feature type="domain" description="Mur ligase central" evidence="23">
    <location>
        <begin position="49"/>
        <end position="184"/>
    </location>
</feature>
<dbReference type="NCBIfam" id="NF008101">
    <property type="entry name" value="PRK10846.1"/>
    <property type="match status" value="1"/>
</dbReference>
<name>A0ABS2C9P1_9NEIS</name>
<comment type="function">
    <text evidence="1">Functions in two distinct reactions of the de novo folate biosynthetic pathway. Catalyzes the addition of a glutamate residue to dihydropteroate (7,8-dihydropteroate or H2Pte) to form dihydrofolate (7,8-dihydrofolate monoglutamate or H2Pte-Glu). Also catalyzes successive additions of L-glutamate to tetrahydrofolate or 10-formyltetrahydrofolate or 5,10-methylenetetrahydrofolate, leading to folylpolyglutamate derivatives.</text>
</comment>
<evidence type="ECO:0000256" key="14">
    <source>
        <dbReference type="ARBA" id="ARBA00030048"/>
    </source>
</evidence>
<dbReference type="EC" id="6.3.2.12" evidence="5"/>
<dbReference type="NCBIfam" id="TIGR01499">
    <property type="entry name" value="folC"/>
    <property type="match status" value="1"/>
</dbReference>